<dbReference type="RefSeq" id="WP_088465878.1">
    <property type="nucleotide sequence ID" value="NZ_NIRR01000049.1"/>
</dbReference>
<keyword evidence="3" id="KW-1185">Reference proteome</keyword>
<dbReference type="AlphaFoldDB" id="A0A246FJ68"/>
<dbReference type="CDD" id="cd00093">
    <property type="entry name" value="HTH_XRE"/>
    <property type="match status" value="1"/>
</dbReference>
<comment type="caution">
    <text evidence="2">The sequence shown here is derived from an EMBL/GenBank/DDBJ whole genome shotgun (WGS) entry which is preliminary data.</text>
</comment>
<dbReference type="GO" id="GO:0003677">
    <property type="term" value="F:DNA binding"/>
    <property type="evidence" value="ECO:0007669"/>
    <property type="project" value="InterPro"/>
</dbReference>
<evidence type="ECO:0000259" key="1">
    <source>
        <dbReference type="PROSITE" id="PS50943"/>
    </source>
</evidence>
<dbReference type="Gene3D" id="1.10.260.40">
    <property type="entry name" value="lambda repressor-like DNA-binding domains"/>
    <property type="match status" value="1"/>
</dbReference>
<name>A0A246FJ68_9BACT</name>
<reference evidence="2 3" key="1">
    <citation type="submission" date="2017-06" db="EMBL/GenBank/DDBJ databases">
        <title>Hymenobacter amundsenii sp. nov. isolated from regoliths in Antarctica.</title>
        <authorList>
            <person name="Sedlacek I."/>
            <person name="Kralova S."/>
            <person name="Pantucek R."/>
            <person name="Svec P."/>
            <person name="Holochova P."/>
            <person name="Stankova E."/>
            <person name="Vrbovska V."/>
            <person name="Busse H.-J."/>
        </authorList>
    </citation>
    <scope>NUCLEOTIDE SEQUENCE [LARGE SCALE GENOMIC DNA]</scope>
    <source>
        <strain evidence="2 3">CCM 8682</strain>
    </source>
</reference>
<proteinExistence type="predicted"/>
<organism evidence="2 3">
    <name type="scientific">Hymenobacter amundsenii</name>
    <dbReference type="NCBI Taxonomy" id="2006685"/>
    <lineage>
        <taxon>Bacteria</taxon>
        <taxon>Pseudomonadati</taxon>
        <taxon>Bacteroidota</taxon>
        <taxon>Cytophagia</taxon>
        <taxon>Cytophagales</taxon>
        <taxon>Hymenobacteraceae</taxon>
        <taxon>Hymenobacter</taxon>
    </lineage>
</organism>
<dbReference type="SMART" id="SM00530">
    <property type="entry name" value="HTH_XRE"/>
    <property type="match status" value="1"/>
</dbReference>
<evidence type="ECO:0000313" key="2">
    <source>
        <dbReference type="EMBL" id="OWP61665.1"/>
    </source>
</evidence>
<dbReference type="Proteomes" id="UP000197277">
    <property type="component" value="Unassembled WGS sequence"/>
</dbReference>
<dbReference type="PROSITE" id="PS50943">
    <property type="entry name" value="HTH_CROC1"/>
    <property type="match status" value="1"/>
</dbReference>
<dbReference type="OrthoDB" id="9794834at2"/>
<gene>
    <name evidence="2" type="ORF">CDA63_18145</name>
</gene>
<dbReference type="InterPro" id="IPR010982">
    <property type="entry name" value="Lambda_DNA-bd_dom_sf"/>
</dbReference>
<evidence type="ECO:0000313" key="3">
    <source>
        <dbReference type="Proteomes" id="UP000197277"/>
    </source>
</evidence>
<dbReference type="Pfam" id="PF01381">
    <property type="entry name" value="HTH_3"/>
    <property type="match status" value="1"/>
</dbReference>
<protein>
    <recommendedName>
        <fullName evidence="1">HTH cro/C1-type domain-containing protein</fullName>
    </recommendedName>
</protein>
<dbReference type="EMBL" id="NIRR01000049">
    <property type="protein sequence ID" value="OWP61665.1"/>
    <property type="molecule type" value="Genomic_DNA"/>
</dbReference>
<dbReference type="SUPFAM" id="SSF47413">
    <property type="entry name" value="lambda repressor-like DNA-binding domains"/>
    <property type="match status" value="1"/>
</dbReference>
<accession>A0A246FJ68</accession>
<dbReference type="InterPro" id="IPR001387">
    <property type="entry name" value="Cro/C1-type_HTH"/>
</dbReference>
<feature type="domain" description="HTH cro/C1-type" evidence="1">
    <location>
        <begin position="82"/>
        <end position="138"/>
    </location>
</feature>
<sequence length="484" mass="54470">MIKNEQQYKLTKAQANKFAAAAAEFASTQAADVSPLRRKLYEDAMRSQHTELNQQLEEYDALKQGRIRTLQVDSFEDLPIALIKARIASGMTQKDLADILVMKEQQVQRYEDTEYAGASFTRLKEVIQALGISVREELFVSEGVISRSNLFSNLARLGFKKDFVLQKLVPRKIAAYLTSPIVEGEAAIRQVVLQAASIISKMLSVEPAELLGNQQLVLDMSAVHQTRFKKASNVSLQKIAPYTIYAQMLALTLLDACRHLERRPIPESTAEFREQILQLYGELTFETGLRYAWYLGIPVLPLNDTSHFHGACWRVDGANVIVLKQKTESSTRWLFDLLHEVRHAAQNPEQESLAIIESDDDFTREMISSKDEVDANVFAGQVMLDDRANELSVQAIREANGQIELLKSKVQKLADAASLDAGALANYLAFRLMAEKKLNWWGAATNLQSAGGNHWEVARDVVLQHARFDELPEVERELLMNALH</sequence>